<reference evidence="1" key="1">
    <citation type="journal article" date="2021" name="Proc. Natl. Acad. Sci. U.S.A.">
        <title>A Catalog of Tens of Thousands of Viruses from Human Metagenomes Reveals Hidden Associations with Chronic Diseases.</title>
        <authorList>
            <person name="Tisza M.J."/>
            <person name="Buck C.B."/>
        </authorList>
    </citation>
    <scope>NUCLEOTIDE SEQUENCE</scope>
    <source>
        <strain evidence="1">Ctcx61</strain>
    </source>
</reference>
<organism evidence="1">
    <name type="scientific">Siphoviridae sp. ctcx61</name>
    <dbReference type="NCBI Taxonomy" id="2825575"/>
    <lineage>
        <taxon>Viruses</taxon>
        <taxon>Duplodnaviria</taxon>
        <taxon>Heunggongvirae</taxon>
        <taxon>Uroviricota</taxon>
        <taxon>Caudoviricetes</taxon>
    </lineage>
</organism>
<evidence type="ECO:0000313" key="1">
    <source>
        <dbReference type="EMBL" id="DAF86615.1"/>
    </source>
</evidence>
<name>A0A8S5TWR0_9CAUD</name>
<dbReference type="EMBL" id="BK015949">
    <property type="protein sequence ID" value="DAF86615.1"/>
    <property type="molecule type" value="Genomic_DNA"/>
</dbReference>
<accession>A0A8S5TWR0</accession>
<protein>
    <submittedName>
        <fullName evidence="1">Uncharacterized protein</fullName>
    </submittedName>
</protein>
<proteinExistence type="predicted"/>
<sequence length="44" mass="5191">MVTYLAMQILKGKISYTQTIEKFPQYKEDIDLILITEGREDLIK</sequence>